<dbReference type="InterPro" id="IPR000938">
    <property type="entry name" value="CAP-Gly_domain"/>
</dbReference>
<dbReference type="PROSITE" id="PS50245">
    <property type="entry name" value="CAP_GLY_2"/>
    <property type="match status" value="1"/>
</dbReference>
<dbReference type="OrthoDB" id="2130750at2759"/>
<keyword evidence="1" id="KW-0472">Membrane</keyword>
<reference evidence="3 4" key="1">
    <citation type="submission" date="2018-11" db="EMBL/GenBank/DDBJ databases">
        <authorList>
            <consortium name="Pathogen Informatics"/>
        </authorList>
    </citation>
    <scope>NUCLEOTIDE SEQUENCE [LARGE SCALE GENOMIC DNA]</scope>
</reference>
<sequence length="124" mass="14205">MFQLQRPSCLNKSLDCHFGFRRGRKKNSVIGLKSALQCTIERDLPQVGDRARIDQRSGTVAYVGPTKFAPGEWIGLVLDEPAGKNDGSVQGYRYFTVSFLYFFYLFLVVFLRAYIFSYGYLHSK</sequence>
<evidence type="ECO:0000256" key="1">
    <source>
        <dbReference type="SAM" id="Phobius"/>
    </source>
</evidence>
<feature type="domain" description="CAP-Gly" evidence="2">
    <location>
        <begin position="64"/>
        <end position="112"/>
    </location>
</feature>
<proteinExistence type="predicted"/>
<keyword evidence="1" id="KW-1133">Transmembrane helix</keyword>
<feature type="transmembrane region" description="Helical" evidence="1">
    <location>
        <begin position="99"/>
        <end position="121"/>
    </location>
</feature>
<keyword evidence="1" id="KW-0812">Transmembrane</keyword>
<evidence type="ECO:0000313" key="3">
    <source>
        <dbReference type="EMBL" id="VDM69784.1"/>
    </source>
</evidence>
<protein>
    <recommendedName>
        <fullName evidence="2">CAP-Gly domain-containing protein</fullName>
    </recommendedName>
</protein>
<name>A0A3P7IW27_STRVU</name>
<keyword evidence="4" id="KW-1185">Reference proteome</keyword>
<dbReference type="Gene3D" id="2.30.30.190">
    <property type="entry name" value="CAP Gly-rich-like domain"/>
    <property type="match status" value="1"/>
</dbReference>
<dbReference type="InterPro" id="IPR036859">
    <property type="entry name" value="CAP-Gly_dom_sf"/>
</dbReference>
<dbReference type="SMART" id="SM01052">
    <property type="entry name" value="CAP_GLY"/>
    <property type="match status" value="1"/>
</dbReference>
<dbReference type="Proteomes" id="UP000270094">
    <property type="component" value="Unassembled WGS sequence"/>
</dbReference>
<accession>A0A3P7IW27</accession>
<dbReference type="PANTHER" id="PTHR18916">
    <property type="entry name" value="DYNACTIN 1-RELATED MICROTUBULE-BINDING"/>
    <property type="match status" value="1"/>
</dbReference>
<gene>
    <name evidence="3" type="ORF">SVUK_LOCUS4782</name>
</gene>
<dbReference type="AlphaFoldDB" id="A0A3P7IW27"/>
<evidence type="ECO:0000259" key="2">
    <source>
        <dbReference type="PROSITE" id="PS50245"/>
    </source>
</evidence>
<dbReference type="PROSITE" id="PS00845">
    <property type="entry name" value="CAP_GLY_1"/>
    <property type="match status" value="1"/>
</dbReference>
<evidence type="ECO:0000313" key="4">
    <source>
        <dbReference type="Proteomes" id="UP000270094"/>
    </source>
</evidence>
<organism evidence="3 4">
    <name type="scientific">Strongylus vulgaris</name>
    <name type="common">Blood worm</name>
    <dbReference type="NCBI Taxonomy" id="40348"/>
    <lineage>
        <taxon>Eukaryota</taxon>
        <taxon>Metazoa</taxon>
        <taxon>Ecdysozoa</taxon>
        <taxon>Nematoda</taxon>
        <taxon>Chromadorea</taxon>
        <taxon>Rhabditida</taxon>
        <taxon>Rhabditina</taxon>
        <taxon>Rhabditomorpha</taxon>
        <taxon>Strongyloidea</taxon>
        <taxon>Strongylidae</taxon>
        <taxon>Strongylus</taxon>
    </lineage>
</organism>
<dbReference type="Pfam" id="PF01302">
    <property type="entry name" value="CAP_GLY"/>
    <property type="match status" value="1"/>
</dbReference>
<dbReference type="EMBL" id="UYYB01013547">
    <property type="protein sequence ID" value="VDM69784.1"/>
    <property type="molecule type" value="Genomic_DNA"/>
</dbReference>
<dbReference type="SUPFAM" id="SSF74924">
    <property type="entry name" value="Cap-Gly domain"/>
    <property type="match status" value="1"/>
</dbReference>